<gene>
    <name evidence="4" type="primary">MPUL0F03650</name>
    <name evidence="4" type="ORF">METSCH_F03650</name>
</gene>
<dbReference type="STRING" id="2163413.A0A4P6XWT1"/>
<dbReference type="InterPro" id="IPR037520">
    <property type="entry name" value="Folliculin/SMCR8_longin"/>
</dbReference>
<feature type="domain" description="UDENN FLCN/SMCR8-type" evidence="3">
    <location>
        <begin position="77"/>
        <end position="247"/>
    </location>
</feature>
<dbReference type="PANTHER" id="PTHR31441">
    <property type="entry name" value="FOLLICULIN FAMILY MEMBER"/>
    <property type="match status" value="1"/>
</dbReference>
<reference evidence="5" key="1">
    <citation type="submission" date="2019-03" db="EMBL/GenBank/DDBJ databases">
        <title>Snf2 controls pulcherriminic acid biosynthesis and connects pigmentation and antifungal activity of the yeast Metschnikowia pulcherrima.</title>
        <authorList>
            <person name="Gore-Lloyd D."/>
            <person name="Sumann I."/>
            <person name="Brachmann A.O."/>
            <person name="Schneeberger K."/>
            <person name="Ortiz-Merino R.A."/>
            <person name="Moreno-Beltran M."/>
            <person name="Schlaefli M."/>
            <person name="Kirner P."/>
            <person name="Santos Kron A."/>
            <person name="Wolfe K.H."/>
            <person name="Piel J."/>
            <person name="Ahrens C.H."/>
            <person name="Henk D."/>
            <person name="Freimoser F.M."/>
        </authorList>
    </citation>
    <scope>NUCLEOTIDE SEQUENCE [LARGE SCALE GENOMIC DNA]</scope>
    <source>
        <strain evidence="5">APC 1.2</strain>
    </source>
</reference>
<protein>
    <submittedName>
        <fullName evidence="4">Vesicle coat protein</fullName>
    </submittedName>
</protein>
<keyword evidence="5" id="KW-1185">Reference proteome</keyword>
<dbReference type="Proteomes" id="UP000292447">
    <property type="component" value="Chromosome VI"/>
</dbReference>
<organism evidence="4 5">
    <name type="scientific">Metschnikowia aff. pulcherrima</name>
    <dbReference type="NCBI Taxonomy" id="2163413"/>
    <lineage>
        <taxon>Eukaryota</taxon>
        <taxon>Fungi</taxon>
        <taxon>Dikarya</taxon>
        <taxon>Ascomycota</taxon>
        <taxon>Saccharomycotina</taxon>
        <taxon>Pichiomycetes</taxon>
        <taxon>Metschnikowiaceae</taxon>
        <taxon>Metschnikowia</taxon>
    </lineage>
</organism>
<evidence type="ECO:0000313" key="5">
    <source>
        <dbReference type="Proteomes" id="UP000292447"/>
    </source>
</evidence>
<evidence type="ECO:0000313" key="4">
    <source>
        <dbReference type="EMBL" id="QBM90778.1"/>
    </source>
</evidence>
<evidence type="ECO:0000256" key="2">
    <source>
        <dbReference type="SAM" id="MobiDB-lite"/>
    </source>
</evidence>
<name>A0A4P6XWT1_9ASCO</name>
<dbReference type="PANTHER" id="PTHR31441:SF2">
    <property type="entry name" value="FOLLICULIN"/>
    <property type="match status" value="1"/>
</dbReference>
<dbReference type="InterPro" id="IPR037521">
    <property type="entry name" value="FLCN/SMCR8_DENN"/>
</dbReference>
<dbReference type="GO" id="GO:0005829">
    <property type="term" value="C:cytosol"/>
    <property type="evidence" value="ECO:0007669"/>
    <property type="project" value="TreeGrafter"/>
</dbReference>
<sequence length="247" mass="27800">MSPPHFLMCLAHFCEIHGPSTILCTQRKTSTAPMLTSTLSSCRSCALVLPEDATNIITDVPRNPASNKHQNDTPLNRSSSLLKKGNLQASESEDSYISTKYPQSPRLYTSLMKLVMKCLSVEAVADPLKPFFFGDATNGYCLSKVFSIPDLHARGAERKYAFLVVCDSETHLLQQWHFASSYISEMIAFLQQQVEAVRDKAKAESQDNERYLRRLKNMPRSLVELAGDKELFVRLHLCGIELLRDVQ</sequence>
<dbReference type="EMBL" id="CP034461">
    <property type="protein sequence ID" value="QBM90778.1"/>
    <property type="molecule type" value="Genomic_DNA"/>
</dbReference>
<keyword evidence="1" id="KW-0175">Coiled coil</keyword>
<dbReference type="PROSITE" id="PS51834">
    <property type="entry name" value="DENN_FLCN_SMCR8"/>
    <property type="match status" value="1"/>
</dbReference>
<accession>A0A4P6XWT1</accession>
<feature type="region of interest" description="Disordered" evidence="2">
    <location>
        <begin position="58"/>
        <end position="82"/>
    </location>
</feature>
<keyword evidence="4" id="KW-0167">Capsid protein</keyword>
<feature type="compositionally biased region" description="Polar residues" evidence="2">
    <location>
        <begin position="64"/>
        <end position="82"/>
    </location>
</feature>
<dbReference type="InterPro" id="IPR021713">
    <property type="entry name" value="Folliculin"/>
</dbReference>
<keyword evidence="4" id="KW-0946">Virion</keyword>
<dbReference type="Pfam" id="PF11704">
    <property type="entry name" value="Folliculin"/>
    <property type="match status" value="1"/>
</dbReference>
<proteinExistence type="predicted"/>
<feature type="coiled-coil region" evidence="1">
    <location>
        <begin position="187"/>
        <end position="214"/>
    </location>
</feature>
<evidence type="ECO:0000256" key="1">
    <source>
        <dbReference type="SAM" id="Coils"/>
    </source>
</evidence>
<dbReference type="AlphaFoldDB" id="A0A4P6XWT1"/>
<evidence type="ECO:0000259" key="3">
    <source>
        <dbReference type="PROSITE" id="PS51834"/>
    </source>
</evidence>
<dbReference type="GO" id="GO:1904263">
    <property type="term" value="P:positive regulation of TORC1 signaling"/>
    <property type="evidence" value="ECO:0007669"/>
    <property type="project" value="TreeGrafter"/>
</dbReference>
<dbReference type="GO" id="GO:0005096">
    <property type="term" value="F:GTPase activator activity"/>
    <property type="evidence" value="ECO:0007669"/>
    <property type="project" value="InterPro"/>
</dbReference>